<evidence type="ECO:0000313" key="2">
    <source>
        <dbReference type="EMBL" id="MFG1374572.1"/>
    </source>
</evidence>
<comment type="caution">
    <text evidence="2">The sequence shown here is derived from an EMBL/GenBank/DDBJ whole genome shotgun (WGS) entry which is preliminary data.</text>
</comment>
<keyword evidence="2" id="KW-0808">Transferase</keyword>
<dbReference type="InterPro" id="IPR001173">
    <property type="entry name" value="Glyco_trans_2-like"/>
</dbReference>
<dbReference type="EC" id="2.4.-.-" evidence="2"/>
<accession>A0ABW7A1H4</accession>
<feature type="domain" description="Glycosyltransferase 2-like" evidence="1">
    <location>
        <begin position="6"/>
        <end position="170"/>
    </location>
</feature>
<evidence type="ECO:0000259" key="1">
    <source>
        <dbReference type="Pfam" id="PF00535"/>
    </source>
</evidence>
<dbReference type="Pfam" id="PF00535">
    <property type="entry name" value="Glycos_transf_2"/>
    <property type="match status" value="1"/>
</dbReference>
<evidence type="ECO:0000313" key="3">
    <source>
        <dbReference type="Proteomes" id="UP001604002"/>
    </source>
</evidence>
<dbReference type="GO" id="GO:0016757">
    <property type="term" value="F:glycosyltransferase activity"/>
    <property type="evidence" value="ECO:0007669"/>
    <property type="project" value="UniProtKB-KW"/>
</dbReference>
<dbReference type="SUPFAM" id="SSF53448">
    <property type="entry name" value="Nucleotide-diphospho-sugar transferases"/>
    <property type="match status" value="1"/>
</dbReference>
<gene>
    <name evidence="2" type="ORF">V5F32_20540</name>
</gene>
<dbReference type="RefSeq" id="WP_149577151.1">
    <property type="nucleotide sequence ID" value="NZ_JAKOAT010000009.1"/>
</dbReference>
<organism evidence="2 3">
    <name type="scientific">Xanthobacter oligotrophicus</name>
    <dbReference type="NCBI Taxonomy" id="2607286"/>
    <lineage>
        <taxon>Bacteria</taxon>
        <taxon>Pseudomonadati</taxon>
        <taxon>Pseudomonadota</taxon>
        <taxon>Alphaproteobacteria</taxon>
        <taxon>Hyphomicrobiales</taxon>
        <taxon>Xanthobacteraceae</taxon>
        <taxon>Xanthobacter</taxon>
    </lineage>
</organism>
<reference evidence="2 3" key="1">
    <citation type="submission" date="2024-02" db="EMBL/GenBank/DDBJ databases">
        <title>Expansion and revision of Xanthobacter and proposal of Roseixanthobacter gen. nov.</title>
        <authorList>
            <person name="Soltysiak M.P.M."/>
            <person name="Jalihal A."/>
            <person name="Ory A."/>
            <person name="Chrisophersen C."/>
            <person name="Lee A.D."/>
            <person name="Boulton J."/>
            <person name="Springer M."/>
        </authorList>
    </citation>
    <scope>NUCLEOTIDE SEQUENCE [LARGE SCALE GENOMIC DNA]</scope>
    <source>
        <strain evidence="2 3">23A</strain>
    </source>
</reference>
<dbReference type="Gene3D" id="3.90.550.10">
    <property type="entry name" value="Spore Coat Polysaccharide Biosynthesis Protein SpsA, Chain A"/>
    <property type="match status" value="1"/>
</dbReference>
<keyword evidence="2" id="KW-0328">Glycosyltransferase</keyword>
<protein>
    <submittedName>
        <fullName evidence="2">Glycosyltransferase</fullName>
        <ecNumber evidence="2">2.4.-.-</ecNumber>
    </submittedName>
</protein>
<keyword evidence="3" id="KW-1185">Reference proteome</keyword>
<dbReference type="InterPro" id="IPR029044">
    <property type="entry name" value="Nucleotide-diphossugar_trans"/>
</dbReference>
<dbReference type="InterPro" id="IPR050834">
    <property type="entry name" value="Glycosyltransf_2"/>
</dbReference>
<name>A0ABW7A1H4_9HYPH</name>
<dbReference type="PANTHER" id="PTHR43685">
    <property type="entry name" value="GLYCOSYLTRANSFERASE"/>
    <property type="match status" value="1"/>
</dbReference>
<sequence length="306" mass="34089">MERAVVVIPTYNASRHLGDLLPALQQQGLRPDQYFVIDSSSGDDTLARVAAFGARTHRIDKKEFNHGGTRRLAANLNPEAEFLIYMTQDAIPEPGAIKRLLGAFADDKVGVAYGRQLPRAKSSAIERHARLANYPAINEVRSIEDAGRLGIKTVFCSNSFAAYRRTALEGVGNFPEDNYFAEDQVVSGRMLLSGWRIAYVGEAAVVHSHDYTIKEDFRRYFDVGVFHGRNPWLLEKLGKAEGAGMAFIKSEISYLLKHDPLALPSAGVRTLAKYVAYKIGQREAKLSPQAKAFLSMQPGYWRNQIR</sequence>
<dbReference type="Proteomes" id="UP001604002">
    <property type="component" value="Unassembled WGS sequence"/>
</dbReference>
<dbReference type="PANTHER" id="PTHR43685:SF13">
    <property type="entry name" value="O ANTIGEN BIOSYNTHESIS RHAMNOSYLTRANSFERASE RFBN"/>
    <property type="match status" value="1"/>
</dbReference>
<dbReference type="EMBL" id="JBAFVH010000013">
    <property type="protein sequence ID" value="MFG1374572.1"/>
    <property type="molecule type" value="Genomic_DNA"/>
</dbReference>
<proteinExistence type="predicted"/>